<dbReference type="SUPFAM" id="SSF89260">
    <property type="entry name" value="Collagen-binding domain"/>
    <property type="match status" value="1"/>
</dbReference>
<dbReference type="Gene3D" id="2.60.120.380">
    <property type="match status" value="1"/>
</dbReference>
<feature type="region of interest" description="Disordered" evidence="1">
    <location>
        <begin position="158"/>
        <end position="223"/>
    </location>
</feature>
<feature type="compositionally biased region" description="Gly residues" evidence="1">
    <location>
        <begin position="211"/>
        <end position="223"/>
    </location>
</feature>
<keyword evidence="3" id="KW-1185">Reference proteome</keyword>
<evidence type="ECO:0000313" key="2">
    <source>
        <dbReference type="EMBL" id="MDS0258350.1"/>
    </source>
</evidence>
<proteinExistence type="predicted"/>
<name>A0ABU2F9F5_9EURY</name>
<feature type="compositionally biased region" description="Low complexity" evidence="1">
    <location>
        <begin position="166"/>
        <end position="199"/>
    </location>
</feature>
<accession>A0ABU2F9F5</accession>
<evidence type="ECO:0000256" key="1">
    <source>
        <dbReference type="SAM" id="MobiDB-lite"/>
    </source>
</evidence>
<organism evidence="2 3">
    <name type="scientific">Haloarcula saliterrae</name>
    <dbReference type="NCBI Taxonomy" id="2950534"/>
    <lineage>
        <taxon>Archaea</taxon>
        <taxon>Methanobacteriati</taxon>
        <taxon>Methanobacteriota</taxon>
        <taxon>Stenosarchaea group</taxon>
        <taxon>Halobacteria</taxon>
        <taxon>Halobacteriales</taxon>
        <taxon>Haloarculaceae</taxon>
        <taxon>Haloarcula</taxon>
    </lineage>
</organism>
<dbReference type="PROSITE" id="PS51257">
    <property type="entry name" value="PROKAR_LIPOPROTEIN"/>
    <property type="match status" value="1"/>
</dbReference>
<evidence type="ECO:0000313" key="3">
    <source>
        <dbReference type="Proteomes" id="UP001259659"/>
    </source>
</evidence>
<gene>
    <name evidence="2" type="ORF">NDI56_02870</name>
</gene>
<dbReference type="EMBL" id="JAMQON010000001">
    <property type="protein sequence ID" value="MDS0258350.1"/>
    <property type="molecule type" value="Genomic_DNA"/>
</dbReference>
<sequence length="223" mass="22858">MLLDRRSYLAAAGATTVALAGCADLGAGSAVQPVSSFGYGGEPVLRQSSSLSVSEAEPNDSEGSANAISMGATVAGSLTASDSDWYTIELSTGDDVAIEFSRSATTGITAVILYDPAGEFSNLRYVSTDQPVTVAQTAETSGTYYVQVVDTQDSDGDYTLTVGNGTEATPTQTATPTPTETATPEPTATPTETETATPTETERSDDDYGEQGYGDYGYGGISA</sequence>
<reference evidence="2 3" key="1">
    <citation type="submission" date="2022-06" db="EMBL/GenBank/DDBJ databases">
        <title>Haloarcula sp. a new haloarchaeum isolate from saline soil.</title>
        <authorList>
            <person name="Strakova D."/>
            <person name="Galisteo C."/>
            <person name="Sanchez-Porro C."/>
            <person name="Ventosa A."/>
        </authorList>
    </citation>
    <scope>NUCLEOTIDE SEQUENCE [LARGE SCALE GENOMIC DNA]</scope>
    <source>
        <strain evidence="2 3">S1CR25-12</strain>
    </source>
</reference>
<protein>
    <recommendedName>
        <fullName evidence="4">Peptidase C-terminal archaeal/bacterial domain-containing protein</fullName>
    </recommendedName>
</protein>
<dbReference type="Proteomes" id="UP001259659">
    <property type="component" value="Unassembled WGS sequence"/>
</dbReference>
<dbReference type="RefSeq" id="WP_310917918.1">
    <property type="nucleotide sequence ID" value="NZ_JAMQON010000001.1"/>
</dbReference>
<evidence type="ECO:0008006" key="4">
    <source>
        <dbReference type="Google" id="ProtNLM"/>
    </source>
</evidence>
<comment type="caution">
    <text evidence="2">The sequence shown here is derived from an EMBL/GenBank/DDBJ whole genome shotgun (WGS) entry which is preliminary data.</text>
</comment>